<gene>
    <name evidence="2" type="ORF">OESDEN_06380</name>
</gene>
<dbReference type="AlphaFoldDB" id="A0A0B1TC79"/>
<evidence type="ECO:0000313" key="3">
    <source>
        <dbReference type="Proteomes" id="UP000053660"/>
    </source>
</evidence>
<proteinExistence type="predicted"/>
<organism evidence="2 3">
    <name type="scientific">Oesophagostomum dentatum</name>
    <name type="common">Nodular worm</name>
    <dbReference type="NCBI Taxonomy" id="61180"/>
    <lineage>
        <taxon>Eukaryota</taxon>
        <taxon>Metazoa</taxon>
        <taxon>Ecdysozoa</taxon>
        <taxon>Nematoda</taxon>
        <taxon>Chromadorea</taxon>
        <taxon>Rhabditida</taxon>
        <taxon>Rhabditina</taxon>
        <taxon>Rhabditomorpha</taxon>
        <taxon>Strongyloidea</taxon>
        <taxon>Strongylidae</taxon>
        <taxon>Oesophagostomum</taxon>
    </lineage>
</organism>
<keyword evidence="3" id="KW-1185">Reference proteome</keyword>
<protein>
    <submittedName>
        <fullName evidence="2">Uncharacterized protein</fullName>
    </submittedName>
</protein>
<sequence length="149" mass="16495">LSACAVVLRGVLRIRKKTLSEPEIPTVDEAAHLRTENIRLKRELDRVRESLRKTASVVGRDRSQLSPAFATLADDLNVVKSDLEQILTTMESGVPHGSENPAEMSASSASGKSAAEDEELLHSVSILLDNYGESEEVGKHEKMKYRMFF</sequence>
<accession>A0A0B1TC79</accession>
<dbReference type="Proteomes" id="UP000053660">
    <property type="component" value="Unassembled WGS sequence"/>
</dbReference>
<feature type="non-terminal residue" evidence="2">
    <location>
        <position position="1"/>
    </location>
</feature>
<evidence type="ECO:0000256" key="1">
    <source>
        <dbReference type="SAM" id="MobiDB-lite"/>
    </source>
</evidence>
<feature type="compositionally biased region" description="Low complexity" evidence="1">
    <location>
        <begin position="102"/>
        <end position="113"/>
    </location>
</feature>
<dbReference type="OrthoDB" id="5847216at2759"/>
<reference evidence="2 3" key="1">
    <citation type="submission" date="2014-03" db="EMBL/GenBank/DDBJ databases">
        <title>Draft genome of the hookworm Oesophagostomum dentatum.</title>
        <authorList>
            <person name="Mitreva M."/>
        </authorList>
    </citation>
    <scope>NUCLEOTIDE SEQUENCE [LARGE SCALE GENOMIC DNA]</scope>
    <source>
        <strain evidence="2 3">OD-Hann</strain>
    </source>
</reference>
<feature type="region of interest" description="Disordered" evidence="1">
    <location>
        <begin position="89"/>
        <end position="115"/>
    </location>
</feature>
<evidence type="ECO:0000313" key="2">
    <source>
        <dbReference type="EMBL" id="KHJ93701.1"/>
    </source>
</evidence>
<dbReference type="EMBL" id="KN550647">
    <property type="protein sequence ID" value="KHJ93701.1"/>
    <property type="molecule type" value="Genomic_DNA"/>
</dbReference>
<name>A0A0B1TC79_OESDE</name>